<feature type="transmembrane region" description="Helical" evidence="1">
    <location>
        <begin position="115"/>
        <end position="138"/>
    </location>
</feature>
<dbReference type="EMBL" id="CP019980">
    <property type="protein sequence ID" value="AVK98386.1"/>
    <property type="molecule type" value="Genomic_DNA"/>
</dbReference>
<dbReference type="Proteomes" id="UP000255295">
    <property type="component" value="Unassembled WGS sequence"/>
</dbReference>
<dbReference type="RefSeq" id="WP_024362438.1">
    <property type="nucleotide sequence ID" value="NZ_BJNS01000004.1"/>
</dbReference>
<organism evidence="2 4">
    <name type="scientific">Lysinibacillus sphaericus</name>
    <name type="common">Bacillus sphaericus</name>
    <dbReference type="NCBI Taxonomy" id="1421"/>
    <lineage>
        <taxon>Bacteria</taxon>
        <taxon>Bacillati</taxon>
        <taxon>Bacillota</taxon>
        <taxon>Bacilli</taxon>
        <taxon>Bacillales</taxon>
        <taxon>Bacillaceae</taxon>
        <taxon>Lysinibacillus</taxon>
    </lineage>
</organism>
<dbReference type="EMBL" id="UFSZ01000001">
    <property type="protein sequence ID" value="SUV15647.1"/>
    <property type="molecule type" value="Genomic_DNA"/>
</dbReference>
<dbReference type="Proteomes" id="UP000238825">
    <property type="component" value="Chromosome"/>
</dbReference>
<gene>
    <name evidence="2" type="ORF">LS41612_19770</name>
    <name evidence="3" type="ORF">NCTC10338_00716</name>
</gene>
<evidence type="ECO:0000256" key="1">
    <source>
        <dbReference type="SAM" id="Phobius"/>
    </source>
</evidence>
<keyword evidence="1" id="KW-0472">Membrane</keyword>
<evidence type="ECO:0000313" key="3">
    <source>
        <dbReference type="EMBL" id="SUV15647.1"/>
    </source>
</evidence>
<sequence length="225" mass="26191">MFYHYKFWHSLTHPLNFTQALETGEIRGYKKRSFTIFFLFMLLFAIREFWGLGTESLTTLFATNQQDEYYTARLLSMVGAIVWGIIYFCFHYYGVTYILHLLTDIPYKWIQKVQLFVLAFILIEKTILFAVFYAVGYSTTFSFLSLAPVVQQVIDKDVVLFIINQLTVTTVLTIIVHFTFLSKWEEAADRKALLAKIIILQVIMAVFVGMISVLPLQEWITRGLG</sequence>
<evidence type="ECO:0000313" key="2">
    <source>
        <dbReference type="EMBL" id="AVK98386.1"/>
    </source>
</evidence>
<evidence type="ECO:0000313" key="5">
    <source>
        <dbReference type="Proteomes" id="UP000255295"/>
    </source>
</evidence>
<feature type="transmembrane region" description="Helical" evidence="1">
    <location>
        <begin position="193"/>
        <end position="216"/>
    </location>
</feature>
<dbReference type="AlphaFoldDB" id="A0A2S0K4X0"/>
<feature type="transmembrane region" description="Helical" evidence="1">
    <location>
        <begin position="34"/>
        <end position="52"/>
    </location>
</feature>
<reference evidence="3 5" key="2">
    <citation type="submission" date="2018-06" db="EMBL/GenBank/DDBJ databases">
        <authorList>
            <consortium name="Pathogen Informatics"/>
            <person name="Doyle S."/>
        </authorList>
    </citation>
    <scope>NUCLEOTIDE SEQUENCE [LARGE SCALE GENOMIC DNA]</scope>
    <source>
        <strain evidence="3 5">NCTC10338</strain>
    </source>
</reference>
<name>A0A2S0K4X0_LYSSH</name>
<evidence type="ECO:0008006" key="6">
    <source>
        <dbReference type="Google" id="ProtNLM"/>
    </source>
</evidence>
<dbReference type="GeneID" id="48278451"/>
<feature type="transmembrane region" description="Helical" evidence="1">
    <location>
        <begin position="72"/>
        <end position="94"/>
    </location>
</feature>
<protein>
    <recommendedName>
        <fullName evidence="6">Yip1 domain-containing protein</fullName>
    </recommendedName>
</protein>
<accession>A0A2S0K4X0</accession>
<reference evidence="2 4" key="1">
    <citation type="submission" date="2017-03" db="EMBL/GenBank/DDBJ databases">
        <title>The whole genome sequencing and assembly of Lysinibacillus sphaericus DSM 28T strain.</title>
        <authorList>
            <person name="Lee Y.-J."/>
            <person name="Yi H."/>
            <person name="Bahn Y.-S."/>
            <person name="Kim J.F."/>
            <person name="Lee D.-W."/>
        </authorList>
    </citation>
    <scope>NUCLEOTIDE SEQUENCE [LARGE SCALE GENOMIC DNA]</scope>
    <source>
        <strain evidence="2 4">DSM 28</strain>
    </source>
</reference>
<proteinExistence type="predicted"/>
<evidence type="ECO:0000313" key="4">
    <source>
        <dbReference type="Proteomes" id="UP000238825"/>
    </source>
</evidence>
<keyword evidence="1" id="KW-0812">Transmembrane</keyword>
<feature type="transmembrane region" description="Helical" evidence="1">
    <location>
        <begin position="158"/>
        <end position="181"/>
    </location>
</feature>
<keyword evidence="1" id="KW-1133">Transmembrane helix</keyword>